<gene>
    <name evidence="1" type="ORF">DPF_0831</name>
</gene>
<sequence>MAISPATVDLIVALIPTATRLAGQVVDAATKLADEGYEVPGIEDLRKTNEALRQLPDLAPQTEE</sequence>
<dbReference type="STRING" id="1592317.DPF_0831"/>
<dbReference type="AlphaFoldDB" id="A0A194AFL9"/>
<keyword evidence="2" id="KW-1185">Reference proteome</keyword>
<protein>
    <submittedName>
        <fullName evidence="1">Uncharacterized protein</fullName>
    </submittedName>
</protein>
<evidence type="ECO:0000313" key="1">
    <source>
        <dbReference type="EMBL" id="GAU08128.1"/>
    </source>
</evidence>
<organism evidence="1 2">
    <name type="scientific">Desulfoplanes formicivorans</name>
    <dbReference type="NCBI Taxonomy" id="1592317"/>
    <lineage>
        <taxon>Bacteria</taxon>
        <taxon>Pseudomonadati</taxon>
        <taxon>Thermodesulfobacteriota</taxon>
        <taxon>Desulfovibrionia</taxon>
        <taxon>Desulfovibrionales</taxon>
        <taxon>Desulfoplanaceae</taxon>
        <taxon>Desulfoplanes</taxon>
    </lineage>
</organism>
<reference evidence="2" key="1">
    <citation type="submission" date="2016-06" db="EMBL/GenBank/DDBJ databases">
        <title>Draft genome sequence of Desulfoplanes formicivorans strain Pf12B.</title>
        <authorList>
            <person name="Watanabe M."/>
            <person name="Kojima H."/>
            <person name="Fukui M."/>
        </authorList>
    </citation>
    <scope>NUCLEOTIDE SEQUENCE [LARGE SCALE GENOMIC DNA]</scope>
    <source>
        <strain evidence="2">Pf12B</strain>
    </source>
</reference>
<dbReference type="RefSeq" id="WP_069857622.1">
    <property type="nucleotide sequence ID" value="NZ_BDFE01000009.1"/>
</dbReference>
<proteinExistence type="predicted"/>
<dbReference type="EMBL" id="BDFE01000009">
    <property type="protein sequence ID" value="GAU08128.1"/>
    <property type="molecule type" value="Genomic_DNA"/>
</dbReference>
<accession>A0A194AFL9</accession>
<comment type="caution">
    <text evidence="1">The sequence shown here is derived from an EMBL/GenBank/DDBJ whole genome shotgun (WGS) entry which is preliminary data.</text>
</comment>
<name>A0A194AFL9_9BACT</name>
<dbReference type="Proteomes" id="UP000095200">
    <property type="component" value="Unassembled WGS sequence"/>
</dbReference>
<evidence type="ECO:0000313" key="2">
    <source>
        <dbReference type="Proteomes" id="UP000095200"/>
    </source>
</evidence>